<dbReference type="SUPFAM" id="SSF54928">
    <property type="entry name" value="RNA-binding domain, RBD"/>
    <property type="match status" value="1"/>
</dbReference>
<dbReference type="AlphaFoldDB" id="A0A0D2B428"/>
<feature type="compositionally biased region" description="Basic residues" evidence="5">
    <location>
        <begin position="603"/>
        <end position="622"/>
    </location>
</feature>
<dbReference type="CDD" id="cd12307">
    <property type="entry name" value="RRM_NIFK_like"/>
    <property type="match status" value="1"/>
</dbReference>
<evidence type="ECO:0000256" key="3">
    <source>
        <dbReference type="ARBA" id="ARBA00023242"/>
    </source>
</evidence>
<evidence type="ECO:0000259" key="6">
    <source>
        <dbReference type="PROSITE" id="PS50102"/>
    </source>
</evidence>
<keyword evidence="3" id="KW-0539">Nucleus</keyword>
<dbReference type="SMART" id="SM00360">
    <property type="entry name" value="RRM"/>
    <property type="match status" value="1"/>
</dbReference>
<feature type="compositionally biased region" description="Acidic residues" evidence="5">
    <location>
        <begin position="578"/>
        <end position="587"/>
    </location>
</feature>
<feature type="compositionally biased region" description="Basic and acidic residues" evidence="5">
    <location>
        <begin position="525"/>
        <end position="541"/>
    </location>
</feature>
<feature type="region of interest" description="Disordered" evidence="5">
    <location>
        <begin position="355"/>
        <end position="685"/>
    </location>
</feature>
<comment type="subcellular location">
    <subcellularLocation>
        <location evidence="1">Nucleus</location>
        <location evidence="1">Nucleolus</location>
    </subcellularLocation>
</comment>
<feature type="compositionally biased region" description="Low complexity" evidence="5">
    <location>
        <begin position="474"/>
        <end position="494"/>
    </location>
</feature>
<dbReference type="PROSITE" id="PS50102">
    <property type="entry name" value="RRM"/>
    <property type="match status" value="1"/>
</dbReference>
<reference evidence="7 8" key="1">
    <citation type="submission" date="2015-01" db="EMBL/GenBank/DDBJ databases">
        <title>The Genome Sequence of Exophiala oligosperma CBS72588.</title>
        <authorList>
            <consortium name="The Broad Institute Genomics Platform"/>
            <person name="Cuomo C."/>
            <person name="de Hoog S."/>
            <person name="Gorbushina A."/>
            <person name="Stielow B."/>
            <person name="Teixiera M."/>
            <person name="Abouelleil A."/>
            <person name="Chapman S.B."/>
            <person name="Priest M."/>
            <person name="Young S.K."/>
            <person name="Wortman J."/>
            <person name="Nusbaum C."/>
            <person name="Birren B."/>
        </authorList>
    </citation>
    <scope>NUCLEOTIDE SEQUENCE [LARGE SCALE GENOMIC DNA]</scope>
    <source>
        <strain evidence="7 8">CBS 72588</strain>
    </source>
</reference>
<dbReference type="EMBL" id="KN847333">
    <property type="protein sequence ID" value="KIW46971.1"/>
    <property type="molecule type" value="Genomic_DNA"/>
</dbReference>
<organism evidence="7 8">
    <name type="scientific">Exophiala oligosperma</name>
    <dbReference type="NCBI Taxonomy" id="215243"/>
    <lineage>
        <taxon>Eukaryota</taxon>
        <taxon>Fungi</taxon>
        <taxon>Dikarya</taxon>
        <taxon>Ascomycota</taxon>
        <taxon>Pezizomycotina</taxon>
        <taxon>Eurotiomycetes</taxon>
        <taxon>Chaetothyriomycetidae</taxon>
        <taxon>Chaetothyriales</taxon>
        <taxon>Herpotrichiellaceae</taxon>
        <taxon>Exophiala</taxon>
    </lineage>
</organism>
<feature type="compositionally biased region" description="Low complexity" evidence="5">
    <location>
        <begin position="51"/>
        <end position="62"/>
    </location>
</feature>
<dbReference type="Gene3D" id="3.30.70.330">
    <property type="match status" value="1"/>
</dbReference>
<feature type="compositionally biased region" description="Polar residues" evidence="5">
    <location>
        <begin position="26"/>
        <end position="37"/>
    </location>
</feature>
<dbReference type="RefSeq" id="XP_016267187.1">
    <property type="nucleotide sequence ID" value="XM_016403290.1"/>
</dbReference>
<feature type="compositionally biased region" description="Low complexity" evidence="5">
    <location>
        <begin position="542"/>
        <end position="568"/>
    </location>
</feature>
<dbReference type="InterPro" id="IPR035979">
    <property type="entry name" value="RBD_domain_sf"/>
</dbReference>
<dbReference type="Pfam" id="PF00076">
    <property type="entry name" value="RRM_1"/>
    <property type="match status" value="1"/>
</dbReference>
<dbReference type="GO" id="GO:0005730">
    <property type="term" value="C:nucleolus"/>
    <property type="evidence" value="ECO:0007669"/>
    <property type="project" value="UniProtKB-SubCell"/>
</dbReference>
<dbReference type="GO" id="GO:0003723">
    <property type="term" value="F:RNA binding"/>
    <property type="evidence" value="ECO:0007669"/>
    <property type="project" value="UniProtKB-UniRule"/>
</dbReference>
<dbReference type="InterPro" id="IPR012677">
    <property type="entry name" value="Nucleotide-bd_a/b_plait_sf"/>
</dbReference>
<dbReference type="VEuPathDB" id="FungiDB:PV06_02588"/>
<protein>
    <recommendedName>
        <fullName evidence="6">RRM domain-containing protein</fullName>
    </recommendedName>
</protein>
<keyword evidence="2 4" id="KW-0694">RNA-binding</keyword>
<evidence type="ECO:0000256" key="5">
    <source>
        <dbReference type="SAM" id="MobiDB-lite"/>
    </source>
</evidence>
<dbReference type="OrthoDB" id="21467at2759"/>
<dbReference type="PANTHER" id="PTHR46754">
    <property type="entry name" value="MKI67 FHA DOMAIN-INTERACTING NUCLEOLAR PHOSPHOPROTEIN"/>
    <property type="match status" value="1"/>
</dbReference>
<gene>
    <name evidence="7" type="ORF">PV06_02588</name>
</gene>
<feature type="compositionally biased region" description="Basic residues" evidence="5">
    <location>
        <begin position="102"/>
        <end position="113"/>
    </location>
</feature>
<feature type="compositionally biased region" description="Polar residues" evidence="5">
    <location>
        <begin position="627"/>
        <end position="639"/>
    </location>
</feature>
<dbReference type="STRING" id="215243.A0A0D2B428"/>
<name>A0A0D2B428_9EURO</name>
<feature type="compositionally biased region" description="Polar residues" evidence="5">
    <location>
        <begin position="139"/>
        <end position="151"/>
    </location>
</feature>
<evidence type="ECO:0000313" key="8">
    <source>
        <dbReference type="Proteomes" id="UP000053342"/>
    </source>
</evidence>
<feature type="region of interest" description="Disordered" evidence="5">
    <location>
        <begin position="1"/>
        <end position="209"/>
    </location>
</feature>
<dbReference type="Proteomes" id="UP000053342">
    <property type="component" value="Unassembled WGS sequence"/>
</dbReference>
<proteinExistence type="predicted"/>
<feature type="domain" description="RRM" evidence="6">
    <location>
        <begin position="233"/>
        <end position="311"/>
    </location>
</feature>
<dbReference type="HOGENOM" id="CLU_025741_4_0_1"/>
<evidence type="ECO:0000256" key="1">
    <source>
        <dbReference type="ARBA" id="ARBA00004604"/>
    </source>
</evidence>
<evidence type="ECO:0000256" key="2">
    <source>
        <dbReference type="ARBA" id="ARBA00022884"/>
    </source>
</evidence>
<dbReference type="InterPro" id="IPR000504">
    <property type="entry name" value="RRM_dom"/>
</dbReference>
<evidence type="ECO:0000256" key="4">
    <source>
        <dbReference type="PROSITE-ProRule" id="PRU00176"/>
    </source>
</evidence>
<sequence length="685" mass="74528">MATKKRKESSGAGEVPHKKSKKSKSTAADNATISSATIPVADAPVAKSKTNAPSNAAAVSAKSSRKRAADFMEDGEDAPGKAVTATKSAVDLTTAPTDKSTSKKTKKAKKSNKGKHDELLSADGVNGIIEHSGEEEVETATTHKPVSTSMQAEAEHTVDHELQDEYGSAGDDDEAEQDDNAAVLLAGFDSESEDNQEDKGLDVNSKPTIPANKKLRSQLKKIKNSEGADEEPGTVYVGRIPHGFYEAQMKEYFSQFGDISRLRLSRNKRTGASKHFAFIEFKSNEVAKIVASTMDNYLLFGHILKCKYAEPGSLHPDVWKGADKKFRRIPHEKLEREKLAAPKTEAQWQRLIKKEQNRRDKKARKLQKLGIDMPSSTLTDPSKALRERLAAQEQQQQLQDEISVPTGMLEPPKNVPKDAVAVKEAKKSKKEKKPEKVASAAVEDEPSTTTSKKDVTGKSSKKDKKSKQVDITPAEAQAKTVTETTTDEVTVPEATEAKPAKKDKKKKQKSDSAEQVEAHTSVAIPEKKLSKKEKQAQKKSQEASVAVEEAAEPAVEPPVSSEAAPAESGADFISLAEFADEQADSGDDSGANEQAGKPGKLAKPWKKEKKKKDRKNLVKARGPKSNLVPTSQKSRQEPQASGKDGMPLMGKSKYDKAARRAHKEMKKEMLSKKFSGQRRLSSGSS</sequence>
<dbReference type="GeneID" id="27354662"/>
<keyword evidence="8" id="KW-1185">Reference proteome</keyword>
<feature type="compositionally biased region" description="Basic and acidic residues" evidence="5">
    <location>
        <begin position="153"/>
        <end position="163"/>
    </location>
</feature>
<accession>A0A0D2B428</accession>
<feature type="compositionally biased region" description="Acidic residues" evidence="5">
    <location>
        <begin position="170"/>
        <end position="179"/>
    </location>
</feature>
<evidence type="ECO:0000313" key="7">
    <source>
        <dbReference type="EMBL" id="KIW46971.1"/>
    </source>
</evidence>